<feature type="domain" description="PB1-like" evidence="1">
    <location>
        <begin position="23"/>
        <end position="123"/>
    </location>
</feature>
<accession>A0ABU6VDF0</accession>
<sequence>MVGGMEDQSGWSAQRHCPDKERKVITVVYHHGGTLVTKDDGEMVYEMGEIAEQVYHDVNTLDVFELKDHHKVLGYENIEECWWLAPGRTLKTGLRALCNEDELAEMCFLAQVSGGRVHIYYQHGVSVPEEIDECPRLIEMPPSTKPVHTETPPPIVVDDDSDIELVEQGISPSKTQPVS</sequence>
<reference evidence="2 3" key="1">
    <citation type="journal article" date="2023" name="Plants (Basel)">
        <title>Bridging the Gap: Combining Genomics and Transcriptomics Approaches to Understand Stylosanthes scabra, an Orphan Legume from the Brazilian Caatinga.</title>
        <authorList>
            <person name="Ferreira-Neto J.R.C."/>
            <person name="da Silva M.D."/>
            <person name="Binneck E."/>
            <person name="de Melo N.F."/>
            <person name="da Silva R.H."/>
            <person name="de Melo A.L.T.M."/>
            <person name="Pandolfi V."/>
            <person name="Bustamante F.O."/>
            <person name="Brasileiro-Vidal A.C."/>
            <person name="Benko-Iseppon A.M."/>
        </authorList>
    </citation>
    <scope>NUCLEOTIDE SEQUENCE [LARGE SCALE GENOMIC DNA]</scope>
    <source>
        <tissue evidence="2">Leaves</tissue>
    </source>
</reference>
<dbReference type="InterPro" id="IPR058594">
    <property type="entry name" value="PB1-like_dom_pln"/>
</dbReference>
<dbReference type="EMBL" id="JASCZI010151191">
    <property type="protein sequence ID" value="MED6170740.1"/>
    <property type="molecule type" value="Genomic_DNA"/>
</dbReference>
<evidence type="ECO:0000313" key="3">
    <source>
        <dbReference type="Proteomes" id="UP001341840"/>
    </source>
</evidence>
<keyword evidence="3" id="KW-1185">Reference proteome</keyword>
<organism evidence="2 3">
    <name type="scientific">Stylosanthes scabra</name>
    <dbReference type="NCBI Taxonomy" id="79078"/>
    <lineage>
        <taxon>Eukaryota</taxon>
        <taxon>Viridiplantae</taxon>
        <taxon>Streptophyta</taxon>
        <taxon>Embryophyta</taxon>
        <taxon>Tracheophyta</taxon>
        <taxon>Spermatophyta</taxon>
        <taxon>Magnoliopsida</taxon>
        <taxon>eudicotyledons</taxon>
        <taxon>Gunneridae</taxon>
        <taxon>Pentapetalae</taxon>
        <taxon>rosids</taxon>
        <taxon>fabids</taxon>
        <taxon>Fabales</taxon>
        <taxon>Fabaceae</taxon>
        <taxon>Papilionoideae</taxon>
        <taxon>50 kb inversion clade</taxon>
        <taxon>dalbergioids sensu lato</taxon>
        <taxon>Dalbergieae</taxon>
        <taxon>Pterocarpus clade</taxon>
        <taxon>Stylosanthes</taxon>
    </lineage>
</organism>
<comment type="caution">
    <text evidence="2">The sequence shown here is derived from an EMBL/GenBank/DDBJ whole genome shotgun (WGS) entry which is preliminary data.</text>
</comment>
<gene>
    <name evidence="2" type="ORF">PIB30_034007</name>
</gene>
<proteinExistence type="predicted"/>
<evidence type="ECO:0000259" key="1">
    <source>
        <dbReference type="Pfam" id="PF26130"/>
    </source>
</evidence>
<evidence type="ECO:0000313" key="2">
    <source>
        <dbReference type="EMBL" id="MED6170740.1"/>
    </source>
</evidence>
<dbReference type="Pfam" id="PF26130">
    <property type="entry name" value="PB1-like"/>
    <property type="match status" value="1"/>
</dbReference>
<name>A0ABU6VDF0_9FABA</name>
<protein>
    <recommendedName>
        <fullName evidence="1">PB1-like domain-containing protein</fullName>
    </recommendedName>
</protein>
<dbReference type="Proteomes" id="UP001341840">
    <property type="component" value="Unassembled WGS sequence"/>
</dbReference>